<proteinExistence type="predicted"/>
<dbReference type="Pfam" id="PF09365">
    <property type="entry name" value="DUF2461"/>
    <property type="match status" value="1"/>
</dbReference>
<name>A0ABN6MJ60_9ACTN</name>
<dbReference type="PANTHER" id="PTHR36452">
    <property type="entry name" value="CHROMOSOME 12, WHOLE GENOME SHOTGUN SEQUENCE"/>
    <property type="match status" value="1"/>
</dbReference>
<dbReference type="EMBL" id="AP025564">
    <property type="protein sequence ID" value="BDE96721.1"/>
    <property type="molecule type" value="Genomic_DNA"/>
</dbReference>
<sequence>MATSALLGFLADVREHNSLAWMHANEDRKKAAQQEFLALVQTCIDDLAAQGEQVGHLDPKSLVFRINRDTRFSNDKSPYNPVFRAHISPAGRAPVPVGYFVSIAPGNSFAGGGLFAPRLKEAVKLVRDAIAADPETFLSLVEDEAFRARFAFIGMPLKRMPQGYDAENPAAEYLRCTCWSIEEAIADAVVEDEKALRERLLDSFLSMRAFNAYLNEALEGFAFPMRS</sequence>
<gene>
    <name evidence="1" type="ORF">CE91St30_20540</name>
</gene>
<dbReference type="NCBIfam" id="TIGR02453">
    <property type="entry name" value="TIGR02453 family protein"/>
    <property type="match status" value="1"/>
</dbReference>
<reference evidence="1 2" key="1">
    <citation type="submission" date="2022-01" db="EMBL/GenBank/DDBJ databases">
        <title>Novel bile acid biosynthetic pathways are enriched in the microbiome of centenarians.</title>
        <authorList>
            <person name="Sato Y."/>
            <person name="Atarashi K."/>
            <person name="Plichta R.D."/>
            <person name="Arai Y."/>
            <person name="Sasajima S."/>
            <person name="Kearney M.S."/>
            <person name="Suda W."/>
            <person name="Takeshita K."/>
            <person name="Sasaki T."/>
            <person name="Okamoto S."/>
            <person name="Skelly N.A."/>
            <person name="Okamura Y."/>
            <person name="Vlamakis H."/>
            <person name="Li Y."/>
            <person name="Tanoue T."/>
            <person name="Takei H."/>
            <person name="Nittono H."/>
            <person name="Narushima S."/>
            <person name="Irie J."/>
            <person name="Itoh H."/>
            <person name="Moriya K."/>
            <person name="Sugiura Y."/>
            <person name="Suematsu M."/>
            <person name="Moritoki N."/>
            <person name="Shibata S."/>
            <person name="Littman R.D."/>
            <person name="Fischbach A.M."/>
            <person name="Uwamino Y."/>
            <person name="Inoue T."/>
            <person name="Honda A."/>
            <person name="Hattori M."/>
            <person name="Murai T."/>
            <person name="Xavier J.R."/>
            <person name="Hirose N."/>
            <person name="Honda K."/>
        </authorList>
    </citation>
    <scope>NUCLEOTIDE SEQUENCE [LARGE SCALE GENOMIC DNA]</scope>
    <source>
        <strain evidence="1 2">CE91-St30</strain>
    </source>
</reference>
<dbReference type="InterPro" id="IPR015996">
    <property type="entry name" value="UCP028451"/>
</dbReference>
<organism evidence="1 2">
    <name type="scientific">Raoultibacter timonensis</name>
    <dbReference type="NCBI Taxonomy" id="1907662"/>
    <lineage>
        <taxon>Bacteria</taxon>
        <taxon>Bacillati</taxon>
        <taxon>Actinomycetota</taxon>
        <taxon>Coriobacteriia</taxon>
        <taxon>Eggerthellales</taxon>
        <taxon>Eggerthellaceae</taxon>
        <taxon>Raoultibacter</taxon>
    </lineage>
</organism>
<dbReference type="Proteomes" id="UP001320544">
    <property type="component" value="Chromosome"/>
</dbReference>
<dbReference type="RefSeq" id="WP_244385934.1">
    <property type="nucleotide sequence ID" value="NZ_AP025564.1"/>
</dbReference>
<dbReference type="PANTHER" id="PTHR36452:SF1">
    <property type="entry name" value="DUF2461 DOMAIN-CONTAINING PROTEIN"/>
    <property type="match status" value="1"/>
</dbReference>
<accession>A0ABN6MJ60</accession>
<dbReference type="PIRSF" id="PIRSF028451">
    <property type="entry name" value="UCP028451"/>
    <property type="match status" value="1"/>
</dbReference>
<dbReference type="InterPro" id="IPR012808">
    <property type="entry name" value="CHP02453"/>
</dbReference>
<evidence type="ECO:0000313" key="1">
    <source>
        <dbReference type="EMBL" id="BDE96721.1"/>
    </source>
</evidence>
<keyword evidence="2" id="KW-1185">Reference proteome</keyword>
<evidence type="ECO:0000313" key="2">
    <source>
        <dbReference type="Proteomes" id="UP001320544"/>
    </source>
</evidence>
<protein>
    <submittedName>
        <fullName evidence="1">TIGR02453 family protein</fullName>
    </submittedName>
</protein>